<dbReference type="Pfam" id="PF07589">
    <property type="entry name" value="PEP-CTERM"/>
    <property type="match status" value="1"/>
</dbReference>
<sequence length="399" mass="40865">MFIPWHYFRLVLIAGLTLPLAAPAAPAATRYSVTTVGVAGSSARDINLSGHVLGAYTDSIGATRGFLNTGGAPLDLGSLGGDTVAGALSDGATVAGSSTNRAGEDRAFSYANGAMRDLGTLGGMYSRGYGVNHQGDIVGSASTGNPDEWNLERAFVMSSGVMRNIGTLPNGDMSRARAINNAGQVTGLSSVSTDGGPEHPYHAFLYSGGVMTDLGTLGGLYSEGYAINDRGAVVGDAGSMEEYPSGHGIRHAFLYVNGVMTDLGTLGGEEAGSTAFDINNLGQIVGEGKSGSVQRAFLYENGALRDLNTLIDPAAGWMLQEARAINDLQQIAATGCKDGQCYALRLDPTSAVPEPDTYAVLLLGLCMVGFAAQRATGVGANRTVSSSGPHGAAAPPFAR</sequence>
<dbReference type="Pfam" id="PF11949">
    <property type="entry name" value="DUF3466"/>
    <property type="match status" value="1"/>
</dbReference>
<dbReference type="Proteomes" id="UP000229897">
    <property type="component" value="Chromosome"/>
</dbReference>
<organism evidence="3 4">
    <name type="scientific">Massilia violaceinigra</name>
    <dbReference type="NCBI Taxonomy" id="2045208"/>
    <lineage>
        <taxon>Bacteria</taxon>
        <taxon>Pseudomonadati</taxon>
        <taxon>Pseudomonadota</taxon>
        <taxon>Betaproteobacteria</taxon>
        <taxon>Burkholderiales</taxon>
        <taxon>Oxalobacteraceae</taxon>
        <taxon>Telluria group</taxon>
        <taxon>Massilia</taxon>
    </lineage>
</organism>
<dbReference type="RefSeq" id="WP_099875976.1">
    <property type="nucleotide sequence ID" value="NZ_CP024608.1"/>
</dbReference>
<reference evidence="3" key="1">
    <citation type="submission" date="2017-10" db="EMBL/GenBank/DDBJ databases">
        <title>Massilia psychrophilum sp. nov., a novel purple-pigmented bacterium isolated from Tianshan glacier, Xinjiang Municipality, China.</title>
        <authorList>
            <person name="Wang H."/>
        </authorList>
    </citation>
    <scope>NUCLEOTIDE SEQUENCE [LARGE SCALE GENOMIC DNA]</scope>
    <source>
        <strain evidence="3">B2</strain>
    </source>
</reference>
<accession>A0A2D2DLK1</accession>
<feature type="signal peptide" evidence="1">
    <location>
        <begin position="1"/>
        <end position="24"/>
    </location>
</feature>
<evidence type="ECO:0000313" key="4">
    <source>
        <dbReference type="Proteomes" id="UP000229897"/>
    </source>
</evidence>
<feature type="domain" description="Ice-binding protein C-terminal" evidence="2">
    <location>
        <begin position="351"/>
        <end position="374"/>
    </location>
</feature>
<dbReference type="InterPro" id="IPR022562">
    <property type="entry name" value="DUF3466"/>
</dbReference>
<dbReference type="InterPro" id="IPR013424">
    <property type="entry name" value="Ice-binding_C"/>
</dbReference>
<dbReference type="OrthoDB" id="8558647at2"/>
<evidence type="ECO:0000313" key="3">
    <source>
        <dbReference type="EMBL" id="ATQ75859.1"/>
    </source>
</evidence>
<protein>
    <recommendedName>
        <fullName evidence="2">Ice-binding protein C-terminal domain-containing protein</fullName>
    </recommendedName>
</protein>
<proteinExistence type="predicted"/>
<keyword evidence="1" id="KW-0732">Signal</keyword>
<dbReference type="EMBL" id="CP024608">
    <property type="protein sequence ID" value="ATQ75859.1"/>
    <property type="molecule type" value="Genomic_DNA"/>
</dbReference>
<evidence type="ECO:0000256" key="1">
    <source>
        <dbReference type="SAM" id="SignalP"/>
    </source>
</evidence>
<dbReference type="KEGG" id="mass:CR152_15985"/>
<evidence type="ECO:0000259" key="2">
    <source>
        <dbReference type="Pfam" id="PF07589"/>
    </source>
</evidence>
<keyword evidence="4" id="KW-1185">Reference proteome</keyword>
<gene>
    <name evidence="3" type="ORF">CR152_15985</name>
</gene>
<feature type="chain" id="PRO_5013823873" description="Ice-binding protein C-terminal domain-containing protein" evidence="1">
    <location>
        <begin position="25"/>
        <end position="399"/>
    </location>
</feature>
<dbReference type="AlphaFoldDB" id="A0A2D2DLK1"/>
<name>A0A2D2DLK1_9BURK</name>
<dbReference type="NCBIfam" id="TIGR02913">
    <property type="entry name" value="HAF_rpt"/>
    <property type="match status" value="4"/>
</dbReference>
<dbReference type="InterPro" id="IPR014262">
    <property type="entry name" value="HAF_rpt"/>
</dbReference>